<dbReference type="AlphaFoldDB" id="A4HJX0"/>
<dbReference type="InterPro" id="IPR012098">
    <property type="entry name" value="SND3_fun"/>
</dbReference>
<evidence type="ECO:0000256" key="2">
    <source>
        <dbReference type="SAM" id="Phobius"/>
    </source>
</evidence>
<dbReference type="GO" id="GO:0005783">
    <property type="term" value="C:endoplasmic reticulum"/>
    <property type="evidence" value="ECO:0007669"/>
    <property type="project" value="InterPro"/>
</dbReference>
<organism evidence="3 4">
    <name type="scientific">Leishmania braziliensis</name>
    <dbReference type="NCBI Taxonomy" id="5660"/>
    <lineage>
        <taxon>Eukaryota</taxon>
        <taxon>Discoba</taxon>
        <taxon>Euglenozoa</taxon>
        <taxon>Kinetoplastea</taxon>
        <taxon>Metakinetoplastina</taxon>
        <taxon>Trypanosomatida</taxon>
        <taxon>Trypanosomatidae</taxon>
        <taxon>Leishmaniinae</taxon>
        <taxon>Leishmania</taxon>
        <taxon>Leishmania braziliensis species complex</taxon>
    </lineage>
</organism>
<keyword evidence="2" id="KW-0812">Transmembrane</keyword>
<dbReference type="GO" id="GO:0045047">
    <property type="term" value="P:protein targeting to ER"/>
    <property type="evidence" value="ECO:0007669"/>
    <property type="project" value="InterPro"/>
</dbReference>
<gene>
    <name evidence="3" type="ORF">LbrM_31_3690</name>
</gene>
<dbReference type="Proteomes" id="UP000007258">
    <property type="component" value="Unassembled WGS sequence"/>
</dbReference>
<protein>
    <submittedName>
        <fullName evidence="3">Uncharacterized protein</fullName>
    </submittedName>
</protein>
<dbReference type="InParanoid" id="A4HJX0"/>
<dbReference type="Pfam" id="PF10032">
    <property type="entry name" value="Pho88"/>
    <property type="match status" value="1"/>
</dbReference>
<evidence type="ECO:0000313" key="3">
    <source>
        <dbReference type="EMBL" id="CAM42789.1"/>
    </source>
</evidence>
<keyword evidence="2" id="KW-1133">Transmembrane helix</keyword>
<feature type="transmembrane region" description="Helical" evidence="2">
    <location>
        <begin position="29"/>
        <end position="52"/>
    </location>
</feature>
<dbReference type="VEuPathDB" id="TriTrypDB:LbrM.31.3690"/>
<sequence length="191" mass="21900">MRHTLVLHSMFSFFHCGHLWTPNPLQHRIYFTFVVVHVAIALTAIYIFFSIWRCNDDTLIRVKDPYTDKESIQKHWEYDLGKLRDLTVSSIGLPAVLSAFLASTYGIFFPLLLQSLNNPKALYQSELFRLHVKGEKAECDLLRPWKESNVIPEWAKALWNRSEKSSEKLLTGSGVGPQSPTGGSKASHKRR</sequence>
<evidence type="ECO:0000256" key="1">
    <source>
        <dbReference type="SAM" id="MobiDB-lite"/>
    </source>
</evidence>
<keyword evidence="2" id="KW-0472">Membrane</keyword>
<reference evidence="3 4" key="1">
    <citation type="journal article" date="2007" name="Nat. Genet.">
        <title>Comparative genomic analysis of three Leishmania species that cause diverse human disease.</title>
        <authorList>
            <person name="Peacock C.S."/>
            <person name="Seeger K."/>
            <person name="Harris D."/>
            <person name="Murphy L."/>
            <person name="Ruiz J.C."/>
            <person name="Quail M.A."/>
            <person name="Peters N."/>
            <person name="Adlem E."/>
            <person name="Tivey A."/>
            <person name="Aslett M."/>
            <person name="Kerhornou A."/>
            <person name="Ivens A."/>
            <person name="Fraser A."/>
            <person name="Rajandream M.A."/>
            <person name="Carver T."/>
            <person name="Norbertczak H."/>
            <person name="Chillingworth T."/>
            <person name="Hance Z."/>
            <person name="Jagels K."/>
            <person name="Moule S."/>
            <person name="Ormond D."/>
            <person name="Rutter S."/>
            <person name="Squares R."/>
            <person name="Whitehead S."/>
            <person name="Rabbinowitsch E."/>
            <person name="Arrowsmith C."/>
            <person name="White B."/>
            <person name="Thurston S."/>
            <person name="Bringaud F."/>
            <person name="Baldauf S.L."/>
            <person name="Faulconbridge A."/>
            <person name="Jeffares D."/>
            <person name="Depledge D.P."/>
            <person name="Oyola S.O."/>
            <person name="Hilley J.D."/>
            <person name="Brito L.O."/>
            <person name="Tosi L.R."/>
            <person name="Barrell B."/>
            <person name="Cruz A.K."/>
            <person name="Mottram J.C."/>
            <person name="Smith D.F."/>
            <person name="Berriman M."/>
        </authorList>
    </citation>
    <scope>NUCLEOTIDE SEQUENCE [LARGE SCALE GENOMIC DNA]</scope>
    <source>
        <strain evidence="3 4">MHOM/BR/75/M2904</strain>
    </source>
</reference>
<comment type="caution">
    <text evidence="3">The sequence shown here is derived from an EMBL/GenBank/DDBJ whole genome shotgun (WGS) entry which is preliminary data.</text>
</comment>
<dbReference type="PANTHER" id="PTHR28112">
    <property type="entry name" value="SRP-INDEPENDENT TARGETING PROTEIN 3"/>
    <property type="match status" value="1"/>
</dbReference>
<dbReference type="PANTHER" id="PTHR28112:SF1">
    <property type="entry name" value="SRP-INDEPENDENT TARGETING PROTEIN 3"/>
    <property type="match status" value="1"/>
</dbReference>
<dbReference type="GO" id="GO:0005739">
    <property type="term" value="C:mitochondrion"/>
    <property type="evidence" value="ECO:0007669"/>
    <property type="project" value="TreeGrafter"/>
</dbReference>
<accession>A4HJX0</accession>
<feature type="region of interest" description="Disordered" evidence="1">
    <location>
        <begin position="168"/>
        <end position="191"/>
    </location>
</feature>
<dbReference type="EMBL" id="CADA01000071">
    <property type="protein sequence ID" value="CAM42789.1"/>
    <property type="molecule type" value="Genomic_DNA"/>
</dbReference>
<proteinExistence type="predicted"/>
<name>A4HJX0_LEIBR</name>
<keyword evidence="4" id="KW-1185">Reference proteome</keyword>
<reference evidence="3 4" key="2">
    <citation type="journal article" date="2011" name="Genome Res.">
        <title>Chromosome and gene copy number variation allow major structural change between species and strains of Leishmania.</title>
        <authorList>
            <person name="Rogers M.B."/>
            <person name="Hilley J.D."/>
            <person name="Dickens N.J."/>
            <person name="Wilkes J."/>
            <person name="Bates P.A."/>
            <person name="Depledge D.P."/>
            <person name="Harris D."/>
            <person name="Her Y."/>
            <person name="Herzyk P."/>
            <person name="Imamura H."/>
            <person name="Otto T.D."/>
            <person name="Sanders M."/>
            <person name="Seeger K."/>
            <person name="Dujardin J.C."/>
            <person name="Berriman M."/>
            <person name="Smith D.F."/>
            <person name="Hertz-Fowler C."/>
            <person name="Mottram J.C."/>
        </authorList>
    </citation>
    <scope>NUCLEOTIDE SEQUENCE [LARGE SCALE GENOMIC DNA]</scope>
    <source>
        <strain evidence="3 4">MHOM/BR/75/M2904</strain>
    </source>
</reference>
<evidence type="ECO:0000313" key="4">
    <source>
        <dbReference type="Proteomes" id="UP000007258"/>
    </source>
</evidence>
<feature type="transmembrane region" description="Helical" evidence="2">
    <location>
        <begin position="91"/>
        <end position="113"/>
    </location>
</feature>